<keyword evidence="3" id="KW-1185">Reference proteome</keyword>
<proteinExistence type="predicted"/>
<dbReference type="Proteomes" id="UP000005240">
    <property type="component" value="Unassembled WGS sequence"/>
</dbReference>
<sequence length="86" mass="9896">MLINWVYGFGGRGVRRIKMNEAPLREEVNLLSRLIYSNKNQHHSSIWFRRATEVKRWSTKLLAKLQQPPAGFLDQASFGSSLSSGY</sequence>
<protein>
    <submittedName>
        <fullName evidence="1 2">Uncharacterized protein</fullName>
    </submittedName>
</protein>
<reference evidence="1" key="2">
    <citation type="submission" date="2016-05" db="EMBL/GenBank/DDBJ databases">
        <title>Comparative analysis highlights variable genome content of wheat rusts and divergence of the mating loci.</title>
        <authorList>
            <person name="Cuomo C.A."/>
            <person name="Bakkeren G."/>
            <person name="Szabo L."/>
            <person name="Khalil H."/>
            <person name="Joly D."/>
            <person name="Goldberg J."/>
            <person name="Young S."/>
            <person name="Zeng Q."/>
            <person name="Fellers J."/>
        </authorList>
    </citation>
    <scope>NUCLEOTIDE SEQUENCE [LARGE SCALE GENOMIC DNA]</scope>
    <source>
        <strain evidence="1">1-1 BBBD Race 1</strain>
    </source>
</reference>
<reference evidence="1" key="1">
    <citation type="submission" date="2009-11" db="EMBL/GenBank/DDBJ databases">
        <authorList>
            <consortium name="The Broad Institute Genome Sequencing Platform"/>
            <person name="Ward D."/>
            <person name="Feldgarden M."/>
            <person name="Earl A."/>
            <person name="Young S.K."/>
            <person name="Zeng Q."/>
            <person name="Koehrsen M."/>
            <person name="Alvarado L."/>
            <person name="Berlin A."/>
            <person name="Bochicchio J."/>
            <person name="Borenstein D."/>
            <person name="Chapman S.B."/>
            <person name="Chen Z."/>
            <person name="Engels R."/>
            <person name="Freedman E."/>
            <person name="Gellesch M."/>
            <person name="Goldberg J."/>
            <person name="Griggs A."/>
            <person name="Gujja S."/>
            <person name="Heilman E."/>
            <person name="Heiman D."/>
            <person name="Hepburn T."/>
            <person name="Howarth C."/>
            <person name="Jen D."/>
            <person name="Larson L."/>
            <person name="Lewis B."/>
            <person name="Mehta T."/>
            <person name="Park D."/>
            <person name="Pearson M."/>
            <person name="Roberts A."/>
            <person name="Saif S."/>
            <person name="Shea T."/>
            <person name="Shenoy N."/>
            <person name="Sisk P."/>
            <person name="Stolte C."/>
            <person name="Sykes S."/>
            <person name="Thomson T."/>
            <person name="Walk T."/>
            <person name="White J."/>
            <person name="Yandava C."/>
            <person name="Izard J."/>
            <person name="Baranova O.V."/>
            <person name="Blanton J.M."/>
            <person name="Tanner A.C."/>
            <person name="Dewhirst F.E."/>
            <person name="Haas B."/>
            <person name="Nusbaum C."/>
            <person name="Birren B."/>
        </authorList>
    </citation>
    <scope>NUCLEOTIDE SEQUENCE [LARGE SCALE GENOMIC DNA]</scope>
    <source>
        <strain evidence="1">1-1 BBBD Race 1</strain>
    </source>
</reference>
<organism evidence="1">
    <name type="scientific">Puccinia triticina (isolate 1-1 / race 1 (BBBD))</name>
    <name type="common">Brown leaf rust fungus</name>
    <dbReference type="NCBI Taxonomy" id="630390"/>
    <lineage>
        <taxon>Eukaryota</taxon>
        <taxon>Fungi</taxon>
        <taxon>Dikarya</taxon>
        <taxon>Basidiomycota</taxon>
        <taxon>Pucciniomycotina</taxon>
        <taxon>Pucciniomycetes</taxon>
        <taxon>Pucciniales</taxon>
        <taxon>Pucciniaceae</taxon>
        <taxon>Puccinia</taxon>
    </lineage>
</organism>
<evidence type="ECO:0000313" key="2">
    <source>
        <dbReference type="EnsemblFungi" id="PTTG_25161-t43_1-p1"/>
    </source>
</evidence>
<reference evidence="2 3" key="3">
    <citation type="journal article" date="2017" name="G3 (Bethesda)">
        <title>Comparative analysis highlights variable genome content of wheat rusts and divergence of the mating loci.</title>
        <authorList>
            <person name="Cuomo C.A."/>
            <person name="Bakkeren G."/>
            <person name="Khalil H.B."/>
            <person name="Panwar V."/>
            <person name="Joly D."/>
            <person name="Linning R."/>
            <person name="Sakthikumar S."/>
            <person name="Song X."/>
            <person name="Adiconis X."/>
            <person name="Fan L."/>
            <person name="Goldberg J.M."/>
            <person name="Levin J.Z."/>
            <person name="Young S."/>
            <person name="Zeng Q."/>
            <person name="Anikster Y."/>
            <person name="Bruce M."/>
            <person name="Wang M."/>
            <person name="Yin C."/>
            <person name="McCallum B."/>
            <person name="Szabo L.J."/>
            <person name="Hulbert S."/>
            <person name="Chen X."/>
            <person name="Fellers J.P."/>
        </authorList>
    </citation>
    <scope>NUCLEOTIDE SEQUENCE</scope>
    <source>
        <strain evidence="2">isolate 1-1 / race 1 (BBBD)</strain>
        <strain evidence="3">Isolate 1-1 / race 1 (BBBD)</strain>
    </source>
</reference>
<reference evidence="2" key="4">
    <citation type="submission" date="2025-05" db="UniProtKB">
        <authorList>
            <consortium name="EnsemblFungi"/>
        </authorList>
    </citation>
    <scope>IDENTIFICATION</scope>
    <source>
        <strain evidence="2">isolate 1-1 / race 1 (BBBD)</strain>
    </source>
</reference>
<evidence type="ECO:0000313" key="1">
    <source>
        <dbReference type="EMBL" id="OAW00087.1"/>
    </source>
</evidence>
<dbReference type="EnsemblFungi" id="PTTG_25161-t43_1">
    <property type="protein sequence ID" value="PTTG_25161-t43_1-p1"/>
    <property type="gene ID" value="PTTG_25161"/>
</dbReference>
<name>A0A180H4Y6_PUCT1</name>
<evidence type="ECO:0000313" key="3">
    <source>
        <dbReference type="Proteomes" id="UP000005240"/>
    </source>
</evidence>
<gene>
    <name evidence="1" type="ORF">PTTG_25161</name>
</gene>
<accession>A0A180H4Y6</accession>
<dbReference type="AlphaFoldDB" id="A0A180H4Y6"/>
<dbReference type="VEuPathDB" id="FungiDB:PTTG_25161"/>
<dbReference type="EMBL" id="ADAS02000001">
    <property type="protein sequence ID" value="OAW00087.1"/>
    <property type="molecule type" value="Genomic_DNA"/>
</dbReference>
<dbReference type="OrthoDB" id="114080at2759"/>